<organism evidence="6 7">
    <name type="scientific">Clostridium puniceum</name>
    <dbReference type="NCBI Taxonomy" id="29367"/>
    <lineage>
        <taxon>Bacteria</taxon>
        <taxon>Bacillati</taxon>
        <taxon>Bacillota</taxon>
        <taxon>Clostridia</taxon>
        <taxon>Eubacteriales</taxon>
        <taxon>Clostridiaceae</taxon>
        <taxon>Clostridium</taxon>
    </lineage>
</organism>
<feature type="coiled-coil region" evidence="4">
    <location>
        <begin position="191"/>
        <end position="218"/>
    </location>
</feature>
<evidence type="ECO:0000256" key="1">
    <source>
        <dbReference type="PIRSR" id="PIRSR015753-1"/>
    </source>
</evidence>
<dbReference type="GO" id="GO:0004364">
    <property type="term" value="F:glutathione transferase activity"/>
    <property type="evidence" value="ECO:0007669"/>
    <property type="project" value="InterPro"/>
</dbReference>
<dbReference type="Gene3D" id="1.20.1050.10">
    <property type="match status" value="1"/>
</dbReference>
<keyword evidence="6" id="KW-0560">Oxidoreductase</keyword>
<dbReference type="SUPFAM" id="SSF52833">
    <property type="entry name" value="Thioredoxin-like"/>
    <property type="match status" value="1"/>
</dbReference>
<proteinExistence type="predicted"/>
<keyword evidence="7" id="KW-1185">Reference proteome</keyword>
<evidence type="ECO:0000259" key="5">
    <source>
        <dbReference type="PROSITE" id="PS50405"/>
    </source>
</evidence>
<evidence type="ECO:0000313" key="7">
    <source>
        <dbReference type="Proteomes" id="UP000190890"/>
    </source>
</evidence>
<feature type="binding site" evidence="2">
    <location>
        <begin position="117"/>
        <end position="120"/>
    </location>
    <ligand>
        <name>glutathione</name>
        <dbReference type="ChEBI" id="CHEBI:57925"/>
    </ligand>
</feature>
<dbReference type="PIRSF" id="PIRSF015753">
    <property type="entry name" value="GST"/>
    <property type="match status" value="1"/>
</dbReference>
<dbReference type="InterPro" id="IPR010987">
    <property type="entry name" value="Glutathione-S-Trfase_C-like"/>
</dbReference>
<protein>
    <submittedName>
        <fullName evidence="6">Glutathionyl-hydroquinone reductase YqjG</fullName>
        <ecNumber evidence="6">1.8.-.-</ecNumber>
    </submittedName>
</protein>
<accession>A0A1S8TPB2</accession>
<feature type="site" description="Lowers pKa of active site Cys" evidence="3">
    <location>
        <position position="284"/>
    </location>
</feature>
<feature type="domain" description="GST C-terminal" evidence="5">
    <location>
        <begin position="160"/>
        <end position="284"/>
    </location>
</feature>
<dbReference type="EMBL" id="LZZM01000099">
    <property type="protein sequence ID" value="OOM79608.1"/>
    <property type="molecule type" value="Genomic_DNA"/>
</dbReference>
<feature type="active site" description="Proton donor/acceptor" evidence="1">
    <location>
        <position position="183"/>
    </location>
</feature>
<dbReference type="SUPFAM" id="SSF47616">
    <property type="entry name" value="GST C-terminal domain-like"/>
    <property type="match status" value="1"/>
</dbReference>
<dbReference type="InterPro" id="IPR040079">
    <property type="entry name" value="Glutathione_S-Trfase"/>
</dbReference>
<keyword evidence="4" id="KW-0175">Coiled coil</keyword>
<dbReference type="Gene3D" id="3.40.30.10">
    <property type="entry name" value="Glutaredoxin"/>
    <property type="match status" value="1"/>
</dbReference>
<dbReference type="SFLD" id="SFLDG01206">
    <property type="entry name" value="Xi.1"/>
    <property type="match status" value="1"/>
</dbReference>
<dbReference type="PANTHER" id="PTHR32419:SF6">
    <property type="entry name" value="GLUTATHIONE S-TRANSFERASE OMEGA-LIKE 1-RELATED"/>
    <property type="match status" value="1"/>
</dbReference>
<feature type="binding site" evidence="2">
    <location>
        <position position="85"/>
    </location>
    <ligand>
        <name>glutathione</name>
        <dbReference type="ChEBI" id="CHEBI:57925"/>
    </ligand>
</feature>
<dbReference type="PROSITE" id="PS50405">
    <property type="entry name" value="GST_CTER"/>
    <property type="match status" value="1"/>
</dbReference>
<dbReference type="Pfam" id="PF13410">
    <property type="entry name" value="GST_C_2"/>
    <property type="match status" value="1"/>
</dbReference>
<dbReference type="OrthoDB" id="9769158at2"/>
<dbReference type="Proteomes" id="UP000190890">
    <property type="component" value="Unassembled WGS sequence"/>
</dbReference>
<feature type="active site" description="Nucleophile" evidence="1">
    <location>
        <position position="49"/>
    </location>
</feature>
<dbReference type="STRING" id="29367.CLPUN_15560"/>
<dbReference type="GO" id="GO:0005737">
    <property type="term" value="C:cytoplasm"/>
    <property type="evidence" value="ECO:0007669"/>
    <property type="project" value="TreeGrafter"/>
</dbReference>
<dbReference type="EC" id="1.8.-.-" evidence="6"/>
<dbReference type="SFLD" id="SFLDS00019">
    <property type="entry name" value="Glutathione_Transferase_(cytos"/>
    <property type="match status" value="1"/>
</dbReference>
<dbReference type="PANTHER" id="PTHR32419">
    <property type="entry name" value="GLUTATHIONYL-HYDROQUINONE REDUCTASE"/>
    <property type="match status" value="1"/>
</dbReference>
<feature type="site" description="Lowers pKa of active site Cys" evidence="3">
    <location>
        <position position="241"/>
    </location>
</feature>
<dbReference type="InterPro" id="IPR016639">
    <property type="entry name" value="GST_Omega/GSH"/>
</dbReference>
<sequence>MELIIKKEELDKKGGFKRQFNKFDTPFGDGPGKLPIEAGRYRILWSPVCPWAHRSIIVRKLLGLEDVISVGTADPIRPKVPHTDWAFTLDKDNVDPVLQIKYISEVYFNADPNYEGRPTVPAVVDITTKKVVNNDYFRLTNYFETVWNKFHKKDAPDLYPEELRNDIDKLNYVIFHEVNNGVYKAGFAQSQEAYEKAYDEVFNRLDELEKRLKNKRYLFGDYITDSDIRLYVTLARFDAAYYNGFRVNRNRIIEFPNLWGYARDLYQTPGFGDTTDFLSIKKHYHLSTIKGNKYKILPKGPDLSIWYIPHGRETLSKDPLKKFI</sequence>
<evidence type="ECO:0000256" key="4">
    <source>
        <dbReference type="SAM" id="Coils"/>
    </source>
</evidence>
<reference evidence="6 7" key="1">
    <citation type="submission" date="2016-05" db="EMBL/GenBank/DDBJ databases">
        <title>Microbial solvent formation.</title>
        <authorList>
            <person name="Poehlein A."/>
            <person name="Montoya Solano J.D."/>
            <person name="Flitsch S."/>
            <person name="Krabben P."/>
            <person name="Duerre P."/>
            <person name="Daniel R."/>
        </authorList>
    </citation>
    <scope>NUCLEOTIDE SEQUENCE [LARGE SCALE GENOMIC DNA]</scope>
    <source>
        <strain evidence="6 7">DSM 2619</strain>
    </source>
</reference>
<dbReference type="SFLD" id="SFLDG01148">
    <property type="entry name" value="Xi_(cytGST)"/>
    <property type="match status" value="1"/>
</dbReference>
<gene>
    <name evidence="6" type="primary">yqjG_1</name>
    <name evidence="6" type="ORF">CLPUN_15560</name>
</gene>
<name>A0A1S8TPB2_9CLOT</name>
<dbReference type="InterPro" id="IPR036249">
    <property type="entry name" value="Thioredoxin-like_sf"/>
</dbReference>
<dbReference type="GO" id="GO:0016491">
    <property type="term" value="F:oxidoreductase activity"/>
    <property type="evidence" value="ECO:0007669"/>
    <property type="project" value="UniProtKB-KW"/>
</dbReference>
<dbReference type="AlphaFoldDB" id="A0A1S8TPB2"/>
<dbReference type="CDD" id="cd03190">
    <property type="entry name" value="GST_C_Omega_like"/>
    <property type="match status" value="1"/>
</dbReference>
<dbReference type="RefSeq" id="WP_077846738.1">
    <property type="nucleotide sequence ID" value="NZ_LZZM01000099.1"/>
</dbReference>
<evidence type="ECO:0000313" key="6">
    <source>
        <dbReference type="EMBL" id="OOM79608.1"/>
    </source>
</evidence>
<dbReference type="InterPro" id="IPR036282">
    <property type="entry name" value="Glutathione-S-Trfase_C_sf"/>
</dbReference>
<comment type="caution">
    <text evidence="6">The sequence shown here is derived from an EMBL/GenBank/DDBJ whole genome shotgun (WGS) entry which is preliminary data.</text>
</comment>
<evidence type="ECO:0000256" key="2">
    <source>
        <dbReference type="PIRSR" id="PIRSR015753-2"/>
    </source>
</evidence>
<evidence type="ECO:0000256" key="3">
    <source>
        <dbReference type="PIRSR" id="PIRSR015753-3"/>
    </source>
</evidence>
<dbReference type="InterPro" id="IPR047047">
    <property type="entry name" value="GST_Omega-like_C"/>
</dbReference>